<gene>
    <name evidence="1" type="ORF">GCM10023213_48320</name>
</gene>
<sequence>MTAMERMPVIIPVRDASVGFGLLPRWLFPWVRGPLWRLAEAYDFDLAGTEAGRFCIPGGYEFDKASIPPLFWGPPLNYLPDGLCLLPALEHDFLCDLLSGGSRWLEERLDGVPMCPAAADVHEHFRLRLHECGVRPGKAEAMGRAVAALGPQGWAWPWLKTGAIAAGLTIYWIL</sequence>
<reference evidence="2" key="1">
    <citation type="journal article" date="2019" name="Int. J. Syst. Evol. Microbiol.">
        <title>The Global Catalogue of Microorganisms (GCM) 10K type strain sequencing project: providing services to taxonomists for standard genome sequencing and annotation.</title>
        <authorList>
            <consortium name="The Broad Institute Genomics Platform"/>
            <consortium name="The Broad Institute Genome Sequencing Center for Infectious Disease"/>
            <person name="Wu L."/>
            <person name="Ma J."/>
        </authorList>
    </citation>
    <scope>NUCLEOTIDE SEQUENCE [LARGE SCALE GENOMIC DNA]</scope>
    <source>
        <strain evidence="2">JCM 18053</strain>
    </source>
</reference>
<comment type="caution">
    <text evidence="1">The sequence shown here is derived from an EMBL/GenBank/DDBJ whole genome shotgun (WGS) entry which is preliminary data.</text>
</comment>
<keyword evidence="2" id="KW-1185">Reference proteome</keyword>
<dbReference type="InterPro" id="IPR010767">
    <property type="entry name" value="Phage_CGC-2007_Cje0229"/>
</dbReference>
<evidence type="ECO:0000313" key="1">
    <source>
        <dbReference type="EMBL" id="GAA5149955.1"/>
    </source>
</evidence>
<dbReference type="RefSeq" id="WP_345738997.1">
    <property type="nucleotide sequence ID" value="NZ_BAABIA010000016.1"/>
</dbReference>
<organism evidence="1 2">
    <name type="scientific">Prosthecobacter algae</name>
    <dbReference type="NCBI Taxonomy" id="1144682"/>
    <lineage>
        <taxon>Bacteria</taxon>
        <taxon>Pseudomonadati</taxon>
        <taxon>Verrucomicrobiota</taxon>
        <taxon>Verrucomicrobiia</taxon>
        <taxon>Verrucomicrobiales</taxon>
        <taxon>Verrucomicrobiaceae</taxon>
        <taxon>Prosthecobacter</taxon>
    </lineage>
</organism>
<accession>A0ABP9PUC6</accession>
<evidence type="ECO:0008006" key="3">
    <source>
        <dbReference type="Google" id="ProtNLM"/>
    </source>
</evidence>
<evidence type="ECO:0000313" key="2">
    <source>
        <dbReference type="Proteomes" id="UP001499852"/>
    </source>
</evidence>
<proteinExistence type="predicted"/>
<dbReference type="EMBL" id="BAABIA010000016">
    <property type="protein sequence ID" value="GAA5149955.1"/>
    <property type="molecule type" value="Genomic_DNA"/>
</dbReference>
<dbReference type="Pfam" id="PF07087">
    <property type="entry name" value="DUF1353"/>
    <property type="match status" value="1"/>
</dbReference>
<protein>
    <recommendedName>
        <fullName evidence="3">DUF1353 domain-containing protein</fullName>
    </recommendedName>
</protein>
<name>A0ABP9PUC6_9BACT</name>
<dbReference type="Proteomes" id="UP001499852">
    <property type="component" value="Unassembled WGS sequence"/>
</dbReference>